<gene>
    <name evidence="1" type="ORF">D9R08_13180</name>
</gene>
<dbReference type="AlphaFoldDB" id="A0A3L9Y2X5"/>
<dbReference type="InterPro" id="IPR036890">
    <property type="entry name" value="HATPase_C_sf"/>
</dbReference>
<comment type="caution">
    <text evidence="1">The sequence shown here is derived from an EMBL/GenBank/DDBJ whole genome shotgun (WGS) entry which is preliminary data.</text>
</comment>
<name>A0A3L9Y2X5_9RHOB</name>
<keyword evidence="1" id="KW-0547">Nucleotide-binding</keyword>
<accession>A0A3L9Y2X5</accession>
<dbReference type="EMBL" id="RCNT01000006">
    <property type="protein sequence ID" value="RMA41805.1"/>
    <property type="molecule type" value="Genomic_DNA"/>
</dbReference>
<dbReference type="OrthoDB" id="9813438at2"/>
<dbReference type="Pfam" id="PF13589">
    <property type="entry name" value="HATPase_c_3"/>
    <property type="match status" value="1"/>
</dbReference>
<keyword evidence="1" id="KW-0067">ATP-binding</keyword>
<dbReference type="SUPFAM" id="SSF55874">
    <property type="entry name" value="ATPase domain of HSP90 chaperone/DNA topoisomerase II/histidine kinase"/>
    <property type="match status" value="1"/>
</dbReference>
<keyword evidence="2" id="KW-1185">Reference proteome</keyword>
<dbReference type="GO" id="GO:0005524">
    <property type="term" value="F:ATP binding"/>
    <property type="evidence" value="ECO:0007669"/>
    <property type="project" value="UniProtKB-KW"/>
</dbReference>
<protein>
    <submittedName>
        <fullName evidence="1">ATP-binding protein</fullName>
    </submittedName>
</protein>
<reference evidence="1 2" key="1">
    <citation type="submission" date="2018-10" db="EMBL/GenBank/DDBJ databases">
        <authorList>
            <person name="Jung H.S."/>
            <person name="Jeon C.O."/>
        </authorList>
    </citation>
    <scope>NUCLEOTIDE SEQUENCE [LARGE SCALE GENOMIC DNA]</scope>
    <source>
        <strain evidence="1 2">MA-7-27</strain>
    </source>
</reference>
<dbReference type="Proteomes" id="UP000281343">
    <property type="component" value="Unassembled WGS sequence"/>
</dbReference>
<evidence type="ECO:0000313" key="2">
    <source>
        <dbReference type="Proteomes" id="UP000281343"/>
    </source>
</evidence>
<dbReference type="RefSeq" id="WP_121898519.1">
    <property type="nucleotide sequence ID" value="NZ_RCNT01000006.1"/>
</dbReference>
<proteinExistence type="predicted"/>
<sequence>MTEETPAELFGGPTKRFFVSMLTRDIELDDAILDLVDNCIDGAMRTTSAALDSDKPYAGFRADLTVTPEKFEISDNCGGIPSDYIEEAFQLGRPNIKKDGDLPTVGMYGIGMKRAIFKMGKTATVFSNADDGAFHVDYSAQWLNPENTEWTLPISRQGRKNGDNGVRILVSDLKDEISKAFSNKSFLNRLMAGIQDHFGYLMQKGFEVSVNGVDLVPKTLGLYTSAHSGESEIRPFDYSGLFDSVEIRVTVGFFRALVREAEIDKETEAPVDAEAAGISVVCNDRVILLGDRTIKTGWGDAGVPRYHPQFRSIAGLIEFRSNDAEKLPISTTKRGLDAGSDVYFAARKAVTEGLKTFTSFTNRFKGIESEANEFFAKSARSDVKTTIRLAQEHGTQVRGANAKKYVPVLPEPTNKESRKRISFIRPDDEVRAVSEYLFQDSGQQPSIVGAECFDRFLKEARK</sequence>
<evidence type="ECO:0000313" key="1">
    <source>
        <dbReference type="EMBL" id="RMA41805.1"/>
    </source>
</evidence>
<dbReference type="Gene3D" id="3.30.565.10">
    <property type="entry name" value="Histidine kinase-like ATPase, C-terminal domain"/>
    <property type="match status" value="1"/>
</dbReference>
<organism evidence="1 2">
    <name type="scientific">Rhodophyticola porphyridii</name>
    <dbReference type="NCBI Taxonomy" id="1852017"/>
    <lineage>
        <taxon>Bacteria</taxon>
        <taxon>Pseudomonadati</taxon>
        <taxon>Pseudomonadota</taxon>
        <taxon>Alphaproteobacteria</taxon>
        <taxon>Rhodobacterales</taxon>
        <taxon>Roseobacteraceae</taxon>
        <taxon>Rhodophyticola</taxon>
    </lineage>
</organism>